<protein>
    <submittedName>
        <fullName evidence="2">Uncharacterized protein</fullName>
    </submittedName>
</protein>
<evidence type="ECO:0000313" key="2">
    <source>
        <dbReference type="EMBL" id="KPV46237.1"/>
    </source>
</evidence>
<organism evidence="2 3">
    <name type="scientific">Kouleothrix aurantiaca</name>
    <dbReference type="NCBI Taxonomy" id="186479"/>
    <lineage>
        <taxon>Bacteria</taxon>
        <taxon>Bacillati</taxon>
        <taxon>Chloroflexota</taxon>
        <taxon>Chloroflexia</taxon>
        <taxon>Chloroflexales</taxon>
        <taxon>Roseiflexineae</taxon>
        <taxon>Roseiflexaceae</taxon>
        <taxon>Kouleothrix</taxon>
    </lineage>
</organism>
<name>A0A0N8PQ62_9CHLR</name>
<keyword evidence="3" id="KW-1185">Reference proteome</keyword>
<evidence type="ECO:0000313" key="3">
    <source>
        <dbReference type="Proteomes" id="UP000050509"/>
    </source>
</evidence>
<dbReference type="PATRIC" id="fig|186479.3.peg.7476"/>
<proteinExistence type="predicted"/>
<dbReference type="EMBL" id="LJCR01003602">
    <property type="protein sequence ID" value="KPV46237.1"/>
    <property type="molecule type" value="Genomic_DNA"/>
</dbReference>
<feature type="non-terminal residue" evidence="2">
    <location>
        <position position="1"/>
    </location>
</feature>
<gene>
    <name evidence="2" type="ORF">SE17_43490</name>
</gene>
<dbReference type="AlphaFoldDB" id="A0A0N8PQ62"/>
<dbReference type="Proteomes" id="UP000050509">
    <property type="component" value="Unassembled WGS sequence"/>
</dbReference>
<feature type="non-terminal residue" evidence="2">
    <location>
        <position position="182"/>
    </location>
</feature>
<evidence type="ECO:0000256" key="1">
    <source>
        <dbReference type="SAM" id="MobiDB-lite"/>
    </source>
</evidence>
<accession>A0A0N8PQ62</accession>
<feature type="region of interest" description="Disordered" evidence="1">
    <location>
        <begin position="125"/>
        <end position="145"/>
    </location>
</feature>
<comment type="caution">
    <text evidence="2">The sequence shown here is derived from an EMBL/GenBank/DDBJ whole genome shotgun (WGS) entry which is preliminary data.</text>
</comment>
<feature type="compositionally biased region" description="Low complexity" evidence="1">
    <location>
        <begin position="128"/>
        <end position="143"/>
    </location>
</feature>
<sequence length="182" mass="19907">GSLPGRFDFDGYAAADDSLTLEEPTPRTNGQPGRVGVVGFPVEYDPERQMWFCDITLNVDGSSYTPFVRMALARYQPHALADAKLSRVVLADFAQLTPDRSLVVSGDPYAPQRLRITLSGVAPRGPRPLLHAEPQPAQPAQHPTEVTVRVQERVPDFSSDLAWQDVPSGTVTLSEDRPANID</sequence>
<reference evidence="2 3" key="1">
    <citation type="submission" date="2015-09" db="EMBL/GenBank/DDBJ databases">
        <title>Draft genome sequence of Kouleothrix aurantiaca JCM 19913.</title>
        <authorList>
            <person name="Hemp J."/>
        </authorList>
    </citation>
    <scope>NUCLEOTIDE SEQUENCE [LARGE SCALE GENOMIC DNA]</scope>
    <source>
        <strain evidence="2 3">COM-B</strain>
    </source>
</reference>